<protein>
    <submittedName>
        <fullName evidence="1">Uncharacterized protein</fullName>
    </submittedName>
</protein>
<evidence type="ECO:0000313" key="1">
    <source>
        <dbReference type="EMBL" id="KAJ3552170.1"/>
    </source>
</evidence>
<sequence>MAKNNLQLESPSSSASTSLSSLNLLTHTTLASCAHLPLPAYALAWGNGVHRPKTLPARGCDASIDRAHIFAFSHNPETGEEEEFFIVSRRCARCVRKGLASGCSRGDVCVQCREAGVTCRTAAGWIEMPPATDRKTGGAAGEDEAGRSGEERRQETAREGEKEGDIVKNTPTMRPKPRPKKMSQELRSLRQAFLEMSESLRPADSVVGELLYGSLTEHTSQPNDTKTGGKLNKNGALPPDIAKTQDSGPTPISESISTAKPTNSTEAPDRSKRTVPRMSKEIRMLRRASLELPVGLRPRGINIDSDGKVQRSKLSLSVSAAETRRSSRISHNVTIATPGIKARSAKKPPNDYAHVLRSRKRISLSAEHIRPRKRARLDLEDATHDATPSSATPTGMHKPKRARRWSPSPSLSLSSLSQSSLSPISALATVTLPHLSQVSTPAFGSPSAMSTSRPERARPQSLQPSIPSDSPEPAPVHASLKLERPTAQDVRASPQPPPQKRATRVPLPTHLHPSLHHPTAPITAAGSPTEILTNAEAPQPHAEAVQGKGELPLEDVYAHKEATMGESSASTSSHKEEHVVKARYGLRQRTRNFGPMSPRARRTKVAATETSTDASPNAGIKDAGASTSIGPSTNGDGGTAHSHAMAGAEHKQPVSSPPKRRRVKEGAARKIRASVRRRGIEALLAAEEGEDQGRSTQHIENSSAQGEKNTRIHSMSPRTRELMPILVQNGRAEAIEGAGGDGQIRGSATFTGAIHTEPTIEPQLGESLPGEGDSNTVVNGGDDTHAMVGGKPMEHRGTDGEQGTSSHTYGLGAPSPAGVPLGRSIQDEAIAATSVTTAADTGDLGSERAAHSA</sequence>
<proteinExistence type="predicted"/>
<organism evidence="1 2">
    <name type="scientific">Phlebia brevispora</name>
    <dbReference type="NCBI Taxonomy" id="194682"/>
    <lineage>
        <taxon>Eukaryota</taxon>
        <taxon>Fungi</taxon>
        <taxon>Dikarya</taxon>
        <taxon>Basidiomycota</taxon>
        <taxon>Agaricomycotina</taxon>
        <taxon>Agaricomycetes</taxon>
        <taxon>Polyporales</taxon>
        <taxon>Meruliaceae</taxon>
        <taxon>Phlebia</taxon>
    </lineage>
</organism>
<dbReference type="Proteomes" id="UP001148662">
    <property type="component" value="Unassembled WGS sequence"/>
</dbReference>
<keyword evidence="2" id="KW-1185">Reference proteome</keyword>
<evidence type="ECO:0000313" key="2">
    <source>
        <dbReference type="Proteomes" id="UP001148662"/>
    </source>
</evidence>
<name>A0ACC1T319_9APHY</name>
<dbReference type="EMBL" id="JANHOG010000696">
    <property type="protein sequence ID" value="KAJ3552170.1"/>
    <property type="molecule type" value="Genomic_DNA"/>
</dbReference>
<accession>A0ACC1T319</accession>
<comment type="caution">
    <text evidence="1">The sequence shown here is derived from an EMBL/GenBank/DDBJ whole genome shotgun (WGS) entry which is preliminary data.</text>
</comment>
<reference evidence="1" key="1">
    <citation type="submission" date="2022-07" db="EMBL/GenBank/DDBJ databases">
        <title>Genome Sequence of Phlebia brevispora.</title>
        <authorList>
            <person name="Buettner E."/>
        </authorList>
    </citation>
    <scope>NUCLEOTIDE SEQUENCE</scope>
    <source>
        <strain evidence="1">MPL23</strain>
    </source>
</reference>
<gene>
    <name evidence="1" type="ORF">NM688_g4294</name>
</gene>